<keyword evidence="3" id="KW-1185">Reference proteome</keyword>
<comment type="caution">
    <text evidence="2">The sequence shown here is derived from an EMBL/GenBank/DDBJ whole genome shotgun (WGS) entry which is preliminary data.</text>
</comment>
<organism evidence="2 3">
    <name type="scientific">Popillia japonica</name>
    <name type="common">Japanese beetle</name>
    <dbReference type="NCBI Taxonomy" id="7064"/>
    <lineage>
        <taxon>Eukaryota</taxon>
        <taxon>Metazoa</taxon>
        <taxon>Ecdysozoa</taxon>
        <taxon>Arthropoda</taxon>
        <taxon>Hexapoda</taxon>
        <taxon>Insecta</taxon>
        <taxon>Pterygota</taxon>
        <taxon>Neoptera</taxon>
        <taxon>Endopterygota</taxon>
        <taxon>Coleoptera</taxon>
        <taxon>Polyphaga</taxon>
        <taxon>Scarabaeiformia</taxon>
        <taxon>Scarabaeidae</taxon>
        <taxon>Rutelinae</taxon>
        <taxon>Popillia</taxon>
    </lineage>
</organism>
<dbReference type="GO" id="GO:0043565">
    <property type="term" value="F:sequence-specific DNA binding"/>
    <property type="evidence" value="ECO:0007669"/>
    <property type="project" value="TreeGrafter"/>
</dbReference>
<evidence type="ECO:0000313" key="2">
    <source>
        <dbReference type="EMBL" id="KAK9738798.1"/>
    </source>
</evidence>
<gene>
    <name evidence="2" type="ORF">QE152_g9537</name>
</gene>
<evidence type="ECO:0000259" key="1">
    <source>
        <dbReference type="Pfam" id="PF13843"/>
    </source>
</evidence>
<name>A0AAW1LX40_POPJA</name>
<feature type="domain" description="PiggyBac transposable element-derived protein" evidence="1">
    <location>
        <begin position="128"/>
        <end position="267"/>
    </location>
</feature>
<feature type="domain" description="PiggyBac transposable element-derived protein" evidence="1">
    <location>
        <begin position="287"/>
        <end position="541"/>
    </location>
</feature>
<dbReference type="EMBL" id="JASPKY010000082">
    <property type="protein sequence ID" value="KAK9738798.1"/>
    <property type="molecule type" value="Genomic_DNA"/>
</dbReference>
<dbReference type="PANTHER" id="PTHR47055">
    <property type="entry name" value="DDE_TNP_1_7 DOMAIN-CONTAINING PROTEIN"/>
    <property type="match status" value="1"/>
</dbReference>
<proteinExistence type="predicted"/>
<protein>
    <submittedName>
        <fullName evidence="2">Transposase IS4</fullName>
    </submittedName>
</protein>
<dbReference type="InterPro" id="IPR052638">
    <property type="entry name" value="PiggyBac_TE-derived"/>
</dbReference>
<dbReference type="Pfam" id="PF13843">
    <property type="entry name" value="DDE_Tnp_1_7"/>
    <property type="match status" value="2"/>
</dbReference>
<reference evidence="2 3" key="1">
    <citation type="journal article" date="2024" name="BMC Genomics">
        <title>De novo assembly and annotation of Popillia japonica's genome with initial clues to its potential as an invasive pest.</title>
        <authorList>
            <person name="Cucini C."/>
            <person name="Boschi S."/>
            <person name="Funari R."/>
            <person name="Cardaioli E."/>
            <person name="Iannotti N."/>
            <person name="Marturano G."/>
            <person name="Paoli F."/>
            <person name="Bruttini M."/>
            <person name="Carapelli A."/>
            <person name="Frati F."/>
            <person name="Nardi F."/>
        </authorList>
    </citation>
    <scope>NUCLEOTIDE SEQUENCE [LARGE SCALE GENOMIC DNA]</scope>
    <source>
        <strain evidence="2">DMR45628</strain>
    </source>
</reference>
<accession>A0AAW1LX40</accession>
<evidence type="ECO:0000313" key="3">
    <source>
        <dbReference type="Proteomes" id="UP001458880"/>
    </source>
</evidence>
<sequence>MEEDFPNIPPIRFYGRKVIHTLPEAADEIPPMKVLWSKNEEAQDDDNIMESQIPNDVPGFVEVGFGNSVEWCDIDDEPLSRFANKRPRIDEKNPKWEKNKPVYVFSHEIENGATVRLEKVKESLRDCNPVQIFEKLFDIKVFELLTQQTILYSRQKNNHDFFVTLEEMKKFIGILLLSGYHKLPQQRMYWLLDEDLGVEMVSKCMSRNRFLEIKKYLHLCNNDILDKNDKMFKLKLRPLINILNKNFRQLGFFHEKLSVDEAMTGWCAVLPDTATHLKFTVVKIMKKKLRPLINILNKNFRQLGFFHEKLSVDEAMVKYFGHHPAEQFIRGKPVRFGLKDWMVCSSTGYCYAFEVYCGKNNEKREESMGLGANVVISLLEHLENPADHVVYFDNFFTTLSLMNRLTTKGIRATGTIRENRQKKCTIQSSKMMDKQEKGTYGYRFDANNKLLIVKWKDNSVCSMVTNHDFIEPLTYVRRWSRVQNEVVSVKQPLVFQNYNVGMGGVDLNDQATNNYRISIRSKKWWWCLFPHMVNLCMTNSWKIHQACATAEKKNGSA</sequence>
<dbReference type="Proteomes" id="UP001458880">
    <property type="component" value="Unassembled WGS sequence"/>
</dbReference>
<dbReference type="AlphaFoldDB" id="A0AAW1LX40"/>
<dbReference type="PANTHER" id="PTHR47055:SF3">
    <property type="entry name" value="PHORBOL-ESTER_DAG-TYPE DOMAIN-CONTAINING PROTEIN"/>
    <property type="match status" value="1"/>
</dbReference>
<dbReference type="InterPro" id="IPR029526">
    <property type="entry name" value="PGBD"/>
</dbReference>